<dbReference type="Pfam" id="PF00096">
    <property type="entry name" value="zf-C2H2"/>
    <property type="match status" value="2"/>
</dbReference>
<dbReference type="Proteomes" id="UP000789390">
    <property type="component" value="Unassembled WGS sequence"/>
</dbReference>
<evidence type="ECO:0000313" key="11">
    <source>
        <dbReference type="Proteomes" id="UP000789390"/>
    </source>
</evidence>
<proteinExistence type="predicted"/>
<dbReference type="SUPFAM" id="SSF54695">
    <property type="entry name" value="POZ domain"/>
    <property type="match status" value="1"/>
</dbReference>
<keyword evidence="1" id="KW-0217">Developmental protein</keyword>
<protein>
    <submittedName>
        <fullName evidence="10">Uncharacterized protein</fullName>
    </submittedName>
</protein>
<dbReference type="GO" id="GO:0007526">
    <property type="term" value="P:larval somatic muscle development"/>
    <property type="evidence" value="ECO:0007669"/>
    <property type="project" value="UniProtKB-ARBA"/>
</dbReference>
<feature type="domain" description="C2H2-type" evidence="9">
    <location>
        <begin position="388"/>
        <end position="406"/>
    </location>
</feature>
<keyword evidence="6" id="KW-0863">Zinc-finger</keyword>
<dbReference type="GO" id="GO:0045476">
    <property type="term" value="P:nurse cell apoptotic process"/>
    <property type="evidence" value="ECO:0007669"/>
    <property type="project" value="UniProtKB-ARBA"/>
</dbReference>
<dbReference type="EMBL" id="CAKKLH010000212">
    <property type="protein sequence ID" value="CAH0106065.1"/>
    <property type="molecule type" value="Genomic_DNA"/>
</dbReference>
<dbReference type="PANTHER" id="PTHR23110:SF111">
    <property type="entry name" value="LONGITUDINALS LACKING PROTEIN, ISOFORMS F_I_K_T"/>
    <property type="match status" value="1"/>
</dbReference>
<feature type="compositionally biased region" description="Low complexity" evidence="7">
    <location>
        <begin position="326"/>
        <end position="339"/>
    </location>
</feature>
<dbReference type="PROSITE" id="PS50157">
    <property type="entry name" value="ZINC_FINGER_C2H2_2"/>
    <property type="match status" value="2"/>
</dbReference>
<evidence type="ECO:0000256" key="7">
    <source>
        <dbReference type="SAM" id="MobiDB-lite"/>
    </source>
</evidence>
<organism evidence="10 11">
    <name type="scientific">Daphnia galeata</name>
    <dbReference type="NCBI Taxonomy" id="27404"/>
    <lineage>
        <taxon>Eukaryota</taxon>
        <taxon>Metazoa</taxon>
        <taxon>Ecdysozoa</taxon>
        <taxon>Arthropoda</taxon>
        <taxon>Crustacea</taxon>
        <taxon>Branchiopoda</taxon>
        <taxon>Diplostraca</taxon>
        <taxon>Cladocera</taxon>
        <taxon>Anomopoda</taxon>
        <taxon>Daphniidae</taxon>
        <taxon>Daphnia</taxon>
    </lineage>
</organism>
<dbReference type="SUPFAM" id="SSF57667">
    <property type="entry name" value="beta-beta-alpha zinc fingers"/>
    <property type="match status" value="1"/>
</dbReference>
<dbReference type="GO" id="GO:0045467">
    <property type="term" value="P:R7 cell development"/>
    <property type="evidence" value="ECO:0007669"/>
    <property type="project" value="UniProtKB-ARBA"/>
</dbReference>
<keyword evidence="4" id="KW-0539">Nucleus</keyword>
<evidence type="ECO:0000256" key="6">
    <source>
        <dbReference type="PROSITE-ProRule" id="PRU00042"/>
    </source>
</evidence>
<dbReference type="InterPro" id="IPR013087">
    <property type="entry name" value="Znf_C2H2_type"/>
</dbReference>
<keyword evidence="3" id="KW-0524">Neurogenesis</keyword>
<sequence length="420" mass="47086">MGPSSGVQEYCLRWNNHHSTLVSVMDALLQKGSLVDVTLAAEGKSIQVHRLVLCACSNYFQELLSLHWDKQAVVFLKDVKFDHLQALVDYMYRGEVNVSQDQLAAFLNTAEALKIKGLADGDRDRKNEKRILEKAMRSSSPSSSSITRPPKRVRKQSKEDSPPIDKTQLPQHHLPSLVRIPPAVTTSTAASNDRNESPIPSPTDSRPDDDMHSNSAADNLNIEIEDGEEYSIVEPKIETELEADYSGGSGDEEDWSDSEYPSRIDASRGEQGWNDDADGHMSGEGQSHLDHGDLNNSARGLVGRWTKQSHVRAPPNMTHHLHQHEATSADANTTTNTNRSKSRKKVLPNQLGRFMIGYECHRCGRSYNLYGNLRRHWRYDCGDQPPQFACTLCGRLFRRRSNLRAHAVRSNCQPLTPVNI</sequence>
<comment type="function">
    <text evidence="5">Putative transcription factor required for axon growth and guidance in the central and peripheral nervous systems. Repels CNS axons away from the midline by promoting the expression of the midline repellent sli and its receptor robo.</text>
</comment>
<dbReference type="PANTHER" id="PTHR23110">
    <property type="entry name" value="BTB DOMAIN TRANSCRIPTION FACTOR"/>
    <property type="match status" value="1"/>
</dbReference>
<dbReference type="GO" id="GO:0016199">
    <property type="term" value="P:axon midline choice point recognition"/>
    <property type="evidence" value="ECO:0007669"/>
    <property type="project" value="UniProtKB-ARBA"/>
</dbReference>
<dbReference type="GO" id="GO:0005634">
    <property type="term" value="C:nucleus"/>
    <property type="evidence" value="ECO:0007669"/>
    <property type="project" value="TreeGrafter"/>
</dbReference>
<feature type="compositionally biased region" description="Basic and acidic residues" evidence="7">
    <location>
        <begin position="277"/>
        <end position="292"/>
    </location>
</feature>
<evidence type="ECO:0000256" key="2">
    <source>
        <dbReference type="ARBA" id="ARBA00022782"/>
    </source>
</evidence>
<evidence type="ECO:0000256" key="1">
    <source>
        <dbReference type="ARBA" id="ARBA00022473"/>
    </source>
</evidence>
<evidence type="ECO:0000259" key="8">
    <source>
        <dbReference type="PROSITE" id="PS50097"/>
    </source>
</evidence>
<dbReference type="InterPro" id="IPR000210">
    <property type="entry name" value="BTB/POZ_dom"/>
</dbReference>
<name>A0A8J2RNP7_9CRUS</name>
<evidence type="ECO:0000256" key="5">
    <source>
        <dbReference type="ARBA" id="ARBA00037382"/>
    </source>
</evidence>
<reference evidence="10" key="1">
    <citation type="submission" date="2021-11" db="EMBL/GenBank/DDBJ databases">
        <authorList>
            <person name="Schell T."/>
        </authorList>
    </citation>
    <scope>NUCLEOTIDE SEQUENCE</scope>
    <source>
        <strain evidence="10">M5</strain>
    </source>
</reference>
<comment type="caution">
    <text evidence="10">The sequence shown here is derived from an EMBL/GenBank/DDBJ whole genome shotgun (WGS) entry which is preliminary data.</text>
</comment>
<dbReference type="InterPro" id="IPR051095">
    <property type="entry name" value="Dros_DevTransReg"/>
</dbReference>
<feature type="region of interest" description="Disordered" evidence="7">
    <location>
        <begin position="132"/>
        <end position="292"/>
    </location>
</feature>
<keyword evidence="6" id="KW-0479">Metal-binding</keyword>
<dbReference type="AlphaFoldDB" id="A0A8J2RNP7"/>
<dbReference type="SMART" id="SM00225">
    <property type="entry name" value="BTB"/>
    <property type="match status" value="1"/>
</dbReference>
<accession>A0A8J2RNP7</accession>
<dbReference type="CDD" id="cd18315">
    <property type="entry name" value="BTB_POZ_BAB-like"/>
    <property type="match status" value="1"/>
</dbReference>
<keyword evidence="11" id="KW-1185">Reference proteome</keyword>
<dbReference type="GO" id="GO:0006357">
    <property type="term" value="P:regulation of transcription by RNA polymerase II"/>
    <property type="evidence" value="ECO:0007669"/>
    <property type="project" value="TreeGrafter"/>
</dbReference>
<dbReference type="GO" id="GO:0008270">
    <property type="term" value="F:zinc ion binding"/>
    <property type="evidence" value="ECO:0007669"/>
    <property type="project" value="UniProtKB-KW"/>
</dbReference>
<dbReference type="Gene3D" id="3.30.160.60">
    <property type="entry name" value="Classic Zinc Finger"/>
    <property type="match status" value="1"/>
</dbReference>
<dbReference type="GO" id="GO:0007464">
    <property type="term" value="P:R3/R4 cell fate commitment"/>
    <property type="evidence" value="ECO:0007669"/>
    <property type="project" value="UniProtKB-ARBA"/>
</dbReference>
<dbReference type="OrthoDB" id="6273668at2759"/>
<dbReference type="GO" id="GO:0048813">
    <property type="term" value="P:dendrite morphogenesis"/>
    <property type="evidence" value="ECO:0007669"/>
    <property type="project" value="UniProtKB-ARBA"/>
</dbReference>
<keyword evidence="2" id="KW-0221">Differentiation</keyword>
<evidence type="ECO:0000259" key="9">
    <source>
        <dbReference type="PROSITE" id="PS50157"/>
    </source>
</evidence>
<dbReference type="PROSITE" id="PS50097">
    <property type="entry name" value="BTB"/>
    <property type="match status" value="1"/>
</dbReference>
<gene>
    <name evidence="10" type="ORF">DGAL_LOCUS9214</name>
</gene>
<dbReference type="GO" id="GO:0008406">
    <property type="term" value="P:gonad development"/>
    <property type="evidence" value="ECO:0007669"/>
    <property type="project" value="UniProtKB-ARBA"/>
</dbReference>
<dbReference type="Gene3D" id="3.30.710.10">
    <property type="entry name" value="Potassium Channel Kv1.1, Chain A"/>
    <property type="match status" value="1"/>
</dbReference>
<evidence type="ECO:0000256" key="3">
    <source>
        <dbReference type="ARBA" id="ARBA00022902"/>
    </source>
</evidence>
<evidence type="ECO:0000256" key="4">
    <source>
        <dbReference type="ARBA" id="ARBA00023242"/>
    </source>
</evidence>
<dbReference type="InterPro" id="IPR011333">
    <property type="entry name" value="SKP1/BTB/POZ_sf"/>
</dbReference>
<evidence type="ECO:0000313" key="10">
    <source>
        <dbReference type="EMBL" id="CAH0106065.1"/>
    </source>
</evidence>
<keyword evidence="6" id="KW-0862">Zinc</keyword>
<feature type="domain" description="BTB" evidence="8">
    <location>
        <begin position="35"/>
        <end position="100"/>
    </location>
</feature>
<feature type="domain" description="C2H2-type" evidence="9">
    <location>
        <begin position="358"/>
        <end position="385"/>
    </location>
</feature>
<feature type="region of interest" description="Disordered" evidence="7">
    <location>
        <begin position="321"/>
        <end position="342"/>
    </location>
</feature>
<dbReference type="GO" id="GO:0035167">
    <property type="term" value="P:larval lymph gland hemopoiesis"/>
    <property type="evidence" value="ECO:0007669"/>
    <property type="project" value="UniProtKB-ARBA"/>
</dbReference>
<dbReference type="FunFam" id="3.30.710.10:FF:000155">
    <property type="entry name" value="Longitudinals lacking protein, isoforms F/I/K/T"/>
    <property type="match status" value="1"/>
</dbReference>
<dbReference type="Pfam" id="PF00651">
    <property type="entry name" value="BTB"/>
    <property type="match status" value="1"/>
</dbReference>
<dbReference type="InterPro" id="IPR036236">
    <property type="entry name" value="Znf_C2H2_sf"/>
</dbReference>